<dbReference type="Proteomes" id="UP000518300">
    <property type="component" value="Unassembled WGS sequence"/>
</dbReference>
<gene>
    <name evidence="1" type="ORF">HG543_45920</name>
</gene>
<evidence type="ECO:0000313" key="2">
    <source>
        <dbReference type="Proteomes" id="UP000518300"/>
    </source>
</evidence>
<dbReference type="RefSeq" id="WP_169351306.1">
    <property type="nucleotide sequence ID" value="NZ_JABBJJ010000388.1"/>
</dbReference>
<dbReference type="AlphaFoldDB" id="A0A848LWY6"/>
<reference evidence="1 2" key="1">
    <citation type="submission" date="2020-04" db="EMBL/GenBank/DDBJ databases">
        <title>Draft genome of Pyxidicoccus fallax type strain.</title>
        <authorList>
            <person name="Whitworth D.E."/>
        </authorList>
    </citation>
    <scope>NUCLEOTIDE SEQUENCE [LARGE SCALE GENOMIC DNA]</scope>
    <source>
        <strain evidence="1 2">DSM 14698</strain>
    </source>
</reference>
<proteinExistence type="predicted"/>
<evidence type="ECO:0000313" key="1">
    <source>
        <dbReference type="EMBL" id="NMO22149.1"/>
    </source>
</evidence>
<comment type="caution">
    <text evidence="1">The sequence shown here is derived from an EMBL/GenBank/DDBJ whole genome shotgun (WGS) entry which is preliminary data.</text>
</comment>
<accession>A0A848LWY6</accession>
<protein>
    <submittedName>
        <fullName evidence="1">Uncharacterized protein</fullName>
    </submittedName>
</protein>
<organism evidence="1 2">
    <name type="scientific">Pyxidicoccus fallax</name>
    <dbReference type="NCBI Taxonomy" id="394095"/>
    <lineage>
        <taxon>Bacteria</taxon>
        <taxon>Pseudomonadati</taxon>
        <taxon>Myxococcota</taxon>
        <taxon>Myxococcia</taxon>
        <taxon>Myxococcales</taxon>
        <taxon>Cystobacterineae</taxon>
        <taxon>Myxococcaceae</taxon>
        <taxon>Pyxidicoccus</taxon>
    </lineage>
</organism>
<feature type="non-terminal residue" evidence="1">
    <location>
        <position position="1"/>
    </location>
</feature>
<name>A0A848LWY6_9BACT</name>
<sequence>SRPLARPARSTLVGLALASLLACSVLPLMSRSAYGDLSGIYTDHLRHAHLTWLFLHEGLDIYREPYGAVAARVP</sequence>
<dbReference type="EMBL" id="JABBJJ010000388">
    <property type="protein sequence ID" value="NMO22149.1"/>
    <property type="molecule type" value="Genomic_DNA"/>
</dbReference>
<keyword evidence="2" id="KW-1185">Reference proteome</keyword>